<sequence>MPARNVSTDRPQEQCCLDWAVIIASVRVSRGSREVGHREDGRRVSVLLLGAKEWKRGRDSVQVSERIEIATSGESKAEWAAFIGPFQRQQGRL</sequence>
<dbReference type="HOGENOM" id="CLU_2399865_0_0_1"/>
<evidence type="ECO:0000313" key="1">
    <source>
        <dbReference type="EMBL" id="EPE35638.1"/>
    </source>
</evidence>
<name>S3EBF0_GLAL2</name>
<dbReference type="GeneID" id="19470379"/>
<dbReference type="AlphaFoldDB" id="S3EBF0"/>
<dbReference type="EMBL" id="KE145354">
    <property type="protein sequence ID" value="EPE35638.1"/>
    <property type="molecule type" value="Genomic_DNA"/>
</dbReference>
<dbReference type="Proteomes" id="UP000016922">
    <property type="component" value="Unassembled WGS sequence"/>
</dbReference>
<evidence type="ECO:0000313" key="2">
    <source>
        <dbReference type="Proteomes" id="UP000016922"/>
    </source>
</evidence>
<gene>
    <name evidence="1" type="ORF">GLAREA_11338</name>
</gene>
<reference evidence="1 2" key="1">
    <citation type="journal article" date="2013" name="BMC Genomics">
        <title>Genomics-driven discovery of the pneumocandin biosynthetic gene cluster in the fungus Glarea lozoyensis.</title>
        <authorList>
            <person name="Chen L."/>
            <person name="Yue Q."/>
            <person name="Zhang X."/>
            <person name="Xiang M."/>
            <person name="Wang C."/>
            <person name="Li S."/>
            <person name="Che Y."/>
            <person name="Ortiz-Lopez F.J."/>
            <person name="Bills G.F."/>
            <person name="Liu X."/>
            <person name="An Z."/>
        </authorList>
    </citation>
    <scope>NUCLEOTIDE SEQUENCE [LARGE SCALE GENOMIC DNA]</scope>
    <source>
        <strain evidence="2">ATCC 20868 / MF5171</strain>
    </source>
</reference>
<proteinExistence type="predicted"/>
<keyword evidence="2" id="KW-1185">Reference proteome</keyword>
<accession>S3EBF0</accession>
<organism evidence="1 2">
    <name type="scientific">Glarea lozoyensis (strain ATCC 20868 / MF5171)</name>
    <dbReference type="NCBI Taxonomy" id="1116229"/>
    <lineage>
        <taxon>Eukaryota</taxon>
        <taxon>Fungi</taxon>
        <taxon>Dikarya</taxon>
        <taxon>Ascomycota</taxon>
        <taxon>Pezizomycotina</taxon>
        <taxon>Leotiomycetes</taxon>
        <taxon>Helotiales</taxon>
        <taxon>Helotiaceae</taxon>
        <taxon>Glarea</taxon>
    </lineage>
</organism>
<dbReference type="RefSeq" id="XP_008077717.1">
    <property type="nucleotide sequence ID" value="XM_008079526.1"/>
</dbReference>
<protein>
    <submittedName>
        <fullName evidence="1">Uncharacterized protein</fullName>
    </submittedName>
</protein>
<dbReference type="KEGG" id="glz:GLAREA_11338"/>